<dbReference type="SMART" id="SM00256">
    <property type="entry name" value="FBOX"/>
    <property type="match status" value="1"/>
</dbReference>
<protein>
    <recommendedName>
        <fullName evidence="2">F-box domain-containing protein</fullName>
    </recommendedName>
</protein>
<evidence type="ECO:0000259" key="2">
    <source>
        <dbReference type="PROSITE" id="PS50181"/>
    </source>
</evidence>
<evidence type="ECO:0000256" key="1">
    <source>
        <dbReference type="ARBA" id="ARBA00022737"/>
    </source>
</evidence>
<dbReference type="InterPro" id="IPR001810">
    <property type="entry name" value="F-box_dom"/>
</dbReference>
<reference evidence="3 5" key="2">
    <citation type="journal article" date="2018" name="Plant J.">
        <title>The Physcomitrella patens chromosome-scale assembly reveals moss genome structure and evolution.</title>
        <authorList>
            <person name="Lang D."/>
            <person name="Ullrich K.K."/>
            <person name="Murat F."/>
            <person name="Fuchs J."/>
            <person name="Jenkins J."/>
            <person name="Haas F.B."/>
            <person name="Piednoel M."/>
            <person name="Gundlach H."/>
            <person name="Van Bel M."/>
            <person name="Meyberg R."/>
            <person name="Vives C."/>
            <person name="Morata J."/>
            <person name="Symeonidi A."/>
            <person name="Hiss M."/>
            <person name="Muchero W."/>
            <person name="Kamisugi Y."/>
            <person name="Saleh O."/>
            <person name="Blanc G."/>
            <person name="Decker E.L."/>
            <person name="van Gessel N."/>
            <person name="Grimwood J."/>
            <person name="Hayes R.D."/>
            <person name="Graham S.W."/>
            <person name="Gunter L.E."/>
            <person name="McDaniel S.F."/>
            <person name="Hoernstein S.N.W."/>
            <person name="Larsson A."/>
            <person name="Li F.W."/>
            <person name="Perroud P.F."/>
            <person name="Phillips J."/>
            <person name="Ranjan P."/>
            <person name="Rokshar D.S."/>
            <person name="Rothfels C.J."/>
            <person name="Schneider L."/>
            <person name="Shu S."/>
            <person name="Stevenson D.W."/>
            <person name="Thummler F."/>
            <person name="Tillich M."/>
            <person name="Villarreal Aguilar J.C."/>
            <person name="Widiez T."/>
            <person name="Wong G.K."/>
            <person name="Wymore A."/>
            <person name="Zhang Y."/>
            <person name="Zimmer A.D."/>
            <person name="Quatrano R.S."/>
            <person name="Mayer K.F.X."/>
            <person name="Goodstein D."/>
            <person name="Casacuberta J.M."/>
            <person name="Vandepoele K."/>
            <person name="Reski R."/>
            <person name="Cuming A.C."/>
            <person name="Tuskan G.A."/>
            <person name="Maumus F."/>
            <person name="Salse J."/>
            <person name="Schmutz J."/>
            <person name="Rensing S.A."/>
        </authorList>
    </citation>
    <scope>NUCLEOTIDE SEQUENCE [LARGE SCALE GENOMIC DNA]</scope>
    <source>
        <strain evidence="4 5">cv. Gransden 2004</strain>
    </source>
</reference>
<dbReference type="InterPro" id="IPR015915">
    <property type="entry name" value="Kelch-typ_b-propeller"/>
</dbReference>
<dbReference type="PaxDb" id="3218-PP1S136_49V6.1"/>
<dbReference type="Gramene" id="Pp3c7_3560V3.1">
    <property type="protein sequence ID" value="Pp3c7_3560V3.1"/>
    <property type="gene ID" value="Pp3c7_3560"/>
</dbReference>
<keyword evidence="1" id="KW-0677">Repeat</keyword>
<dbReference type="GeneID" id="112284425"/>
<evidence type="ECO:0000313" key="3">
    <source>
        <dbReference type="EMBL" id="PNR50672.1"/>
    </source>
</evidence>
<organism evidence="3">
    <name type="scientific">Physcomitrium patens</name>
    <name type="common">Spreading-leaved earth moss</name>
    <name type="synonym">Physcomitrella patens</name>
    <dbReference type="NCBI Taxonomy" id="3218"/>
    <lineage>
        <taxon>Eukaryota</taxon>
        <taxon>Viridiplantae</taxon>
        <taxon>Streptophyta</taxon>
        <taxon>Embryophyta</taxon>
        <taxon>Bryophyta</taxon>
        <taxon>Bryophytina</taxon>
        <taxon>Bryopsida</taxon>
        <taxon>Funariidae</taxon>
        <taxon>Funariales</taxon>
        <taxon>Funariaceae</taxon>
        <taxon>Physcomitrium</taxon>
    </lineage>
</organism>
<keyword evidence="5" id="KW-1185">Reference proteome</keyword>
<dbReference type="InterPro" id="IPR036047">
    <property type="entry name" value="F-box-like_dom_sf"/>
</dbReference>
<dbReference type="Gene3D" id="1.20.1280.50">
    <property type="match status" value="1"/>
</dbReference>
<dbReference type="Pfam" id="PF00646">
    <property type="entry name" value="F-box"/>
    <property type="match status" value="1"/>
</dbReference>
<dbReference type="PROSITE" id="PS50181">
    <property type="entry name" value="FBOX"/>
    <property type="match status" value="1"/>
</dbReference>
<dbReference type="GO" id="GO:0031146">
    <property type="term" value="P:SCF-dependent proteasomal ubiquitin-dependent protein catabolic process"/>
    <property type="evidence" value="ECO:0000318"/>
    <property type="project" value="GO_Central"/>
</dbReference>
<dbReference type="Gramene" id="Pp3c7_3560V3.2">
    <property type="protein sequence ID" value="Pp3c7_3560V3.2"/>
    <property type="gene ID" value="Pp3c7_3560"/>
</dbReference>
<dbReference type="SUPFAM" id="SSF117281">
    <property type="entry name" value="Kelch motif"/>
    <property type="match status" value="1"/>
</dbReference>
<dbReference type="RefSeq" id="XP_024379969.1">
    <property type="nucleotide sequence ID" value="XM_024524201.2"/>
</dbReference>
<sequence>MPGININLTNLSLNTTPTELKRNQVWMDPDLWGALPESLLELILTHLPLPNLLQMRAVCRKWNSLVQTPRFLDAQRCTSTQCQSYVLTVSEPAFSAFSFYQKGPELHYLRSSSLYCQVSRTWFNLSLDFLPFADLYVTSVGGGLVCFVAYKGKANRTNREVVIGIANPASRTWRLLPSWGDNTPCRNLPNFVAMVVDNFTRKYRVVAVDYDRITTYMYNSAHMSWTKSKDVPTQHNFPYYDRTPTQAVMTSDGSKLVCTTQCKTGISVYDMDTGLWDSYHVFLPGMHSNVHLVQHRGRILLISRIMKAKYEGSERLQISELDRKGLRVTKALDEVPLGPSKQFLDHFKVCDLVGPDDSQQGLCFVSVTTGERWVYDLEGRFWRIMPSWPRVRSKSMAAYGGFSIQLRVDIQP</sequence>
<dbReference type="EMBL" id="ABEU02000007">
    <property type="protein sequence ID" value="PNR50672.1"/>
    <property type="molecule type" value="Genomic_DNA"/>
</dbReference>
<gene>
    <name evidence="4" type="primary">LOC112284425</name>
    <name evidence="3" type="ORF">PHYPA_009858</name>
</gene>
<accession>A0A2K1KA72</accession>
<dbReference type="KEGG" id="ppp:112284425"/>
<dbReference type="InterPro" id="IPR050796">
    <property type="entry name" value="SCF_F-box_component"/>
</dbReference>
<dbReference type="OMA" id="VGREPIC"/>
<dbReference type="EnsemblPlants" id="Pp3c7_3560V3.2">
    <property type="protein sequence ID" value="Pp3c7_3560V3.2"/>
    <property type="gene ID" value="Pp3c7_3560"/>
</dbReference>
<dbReference type="FunFam" id="1.20.1280.50:FF:000008">
    <property type="entry name" value="F-box only protein 6"/>
    <property type="match status" value="1"/>
</dbReference>
<dbReference type="OrthoDB" id="6482909at2759"/>
<evidence type="ECO:0000313" key="5">
    <source>
        <dbReference type="Proteomes" id="UP000006727"/>
    </source>
</evidence>
<name>A0A2K1KA72_PHYPA</name>
<dbReference type="PANTHER" id="PTHR31672">
    <property type="entry name" value="BNACNNG10540D PROTEIN"/>
    <property type="match status" value="1"/>
</dbReference>
<reference evidence="3 5" key="1">
    <citation type="journal article" date="2008" name="Science">
        <title>The Physcomitrella genome reveals evolutionary insights into the conquest of land by plants.</title>
        <authorList>
            <person name="Rensing S."/>
            <person name="Lang D."/>
            <person name="Zimmer A."/>
            <person name="Terry A."/>
            <person name="Salamov A."/>
            <person name="Shapiro H."/>
            <person name="Nishiyama T."/>
            <person name="Perroud P.-F."/>
            <person name="Lindquist E."/>
            <person name="Kamisugi Y."/>
            <person name="Tanahashi T."/>
            <person name="Sakakibara K."/>
            <person name="Fujita T."/>
            <person name="Oishi K."/>
            <person name="Shin-I T."/>
            <person name="Kuroki Y."/>
            <person name="Toyoda A."/>
            <person name="Suzuki Y."/>
            <person name="Hashimoto A."/>
            <person name="Yamaguchi K."/>
            <person name="Sugano A."/>
            <person name="Kohara Y."/>
            <person name="Fujiyama A."/>
            <person name="Anterola A."/>
            <person name="Aoki S."/>
            <person name="Ashton N."/>
            <person name="Barbazuk W.B."/>
            <person name="Barker E."/>
            <person name="Bennetzen J."/>
            <person name="Bezanilla M."/>
            <person name="Blankenship R."/>
            <person name="Cho S.H."/>
            <person name="Dutcher S."/>
            <person name="Estelle M."/>
            <person name="Fawcett J.A."/>
            <person name="Gundlach H."/>
            <person name="Hanada K."/>
            <person name="Heyl A."/>
            <person name="Hicks K.A."/>
            <person name="Hugh J."/>
            <person name="Lohr M."/>
            <person name="Mayer K."/>
            <person name="Melkozernov A."/>
            <person name="Murata T."/>
            <person name="Nelson D."/>
            <person name="Pils B."/>
            <person name="Prigge M."/>
            <person name="Reiss B."/>
            <person name="Renner T."/>
            <person name="Rombauts S."/>
            <person name="Rushton P."/>
            <person name="Sanderfoot A."/>
            <person name="Schween G."/>
            <person name="Shiu S.-H."/>
            <person name="Stueber K."/>
            <person name="Theodoulou F.L."/>
            <person name="Tu H."/>
            <person name="Van de Peer Y."/>
            <person name="Verrier P.J."/>
            <person name="Waters E."/>
            <person name="Wood A."/>
            <person name="Yang L."/>
            <person name="Cove D."/>
            <person name="Cuming A."/>
            <person name="Hasebe M."/>
            <person name="Lucas S."/>
            <person name="Mishler D.B."/>
            <person name="Reski R."/>
            <person name="Grigoriev I."/>
            <person name="Quatrano R.S."/>
            <person name="Boore J.L."/>
        </authorList>
    </citation>
    <scope>NUCLEOTIDE SEQUENCE [LARGE SCALE GENOMIC DNA]</scope>
    <source>
        <strain evidence="4 5">cv. Gransden 2004</strain>
    </source>
</reference>
<dbReference type="AlphaFoldDB" id="A0A2K1KA72"/>
<feature type="domain" description="F-box" evidence="2">
    <location>
        <begin position="29"/>
        <end position="75"/>
    </location>
</feature>
<dbReference type="Proteomes" id="UP000006727">
    <property type="component" value="Chromosome 7"/>
</dbReference>
<reference evidence="4" key="3">
    <citation type="submission" date="2020-12" db="UniProtKB">
        <authorList>
            <consortium name="EnsemblPlants"/>
        </authorList>
    </citation>
    <scope>IDENTIFICATION</scope>
</reference>
<evidence type="ECO:0000313" key="4">
    <source>
        <dbReference type="EnsemblPlants" id="Pp3c7_3560V3.1"/>
    </source>
</evidence>
<dbReference type="EnsemblPlants" id="Pp3c7_3560V3.1">
    <property type="protein sequence ID" value="Pp3c7_3560V3.1"/>
    <property type="gene ID" value="Pp3c7_3560"/>
</dbReference>
<dbReference type="GO" id="GO:0004842">
    <property type="term" value="F:ubiquitin-protein transferase activity"/>
    <property type="evidence" value="ECO:0000318"/>
    <property type="project" value="GO_Central"/>
</dbReference>
<proteinExistence type="predicted"/>
<dbReference type="SUPFAM" id="SSF81383">
    <property type="entry name" value="F-box domain"/>
    <property type="match status" value="1"/>
</dbReference>